<evidence type="ECO:0000259" key="6">
    <source>
        <dbReference type="Pfam" id="PF05198"/>
    </source>
</evidence>
<protein>
    <recommendedName>
        <fullName evidence="9">Translation initiation factor IF-3</fullName>
    </recommendedName>
</protein>
<keyword evidence="2" id="KW-0396">Initiation factor</keyword>
<dbReference type="InterPro" id="IPR036788">
    <property type="entry name" value="T_IF-3_C_sf"/>
</dbReference>
<dbReference type="InterPro" id="IPR019815">
    <property type="entry name" value="Translation_initiation_fac_3_C"/>
</dbReference>
<dbReference type="Pfam" id="PF00707">
    <property type="entry name" value="IF3_C"/>
    <property type="match status" value="1"/>
</dbReference>
<dbReference type="Gene3D" id="3.10.20.80">
    <property type="entry name" value="Translation initiation factor 3 (IF-3), N-terminal domain"/>
    <property type="match status" value="1"/>
</dbReference>
<evidence type="ECO:0000313" key="8">
    <source>
        <dbReference type="Proteomes" id="UP001530400"/>
    </source>
</evidence>
<dbReference type="NCBIfam" id="TIGR00168">
    <property type="entry name" value="infC"/>
    <property type="match status" value="1"/>
</dbReference>
<gene>
    <name evidence="7" type="ORF">ACHAWO_000950</name>
</gene>
<reference evidence="7 8" key="1">
    <citation type="submission" date="2024-10" db="EMBL/GenBank/DDBJ databases">
        <title>Updated reference genomes for cyclostephanoid diatoms.</title>
        <authorList>
            <person name="Roberts W.R."/>
            <person name="Alverson A.J."/>
        </authorList>
    </citation>
    <scope>NUCLEOTIDE SEQUENCE [LARGE SCALE GENOMIC DNA]</scope>
    <source>
        <strain evidence="7 8">AJA010-31</strain>
    </source>
</reference>
<evidence type="ECO:0000259" key="5">
    <source>
        <dbReference type="Pfam" id="PF00707"/>
    </source>
</evidence>
<dbReference type="Gene3D" id="3.30.110.10">
    <property type="entry name" value="Translation initiation factor 3 (IF-3), C-terminal domain"/>
    <property type="match status" value="1"/>
</dbReference>
<keyword evidence="3" id="KW-0648">Protein biosynthesis</keyword>
<dbReference type="PANTHER" id="PTHR10938:SF0">
    <property type="entry name" value="TRANSLATION INITIATION FACTOR IF-3, MITOCHONDRIAL"/>
    <property type="match status" value="1"/>
</dbReference>
<organism evidence="7 8">
    <name type="scientific">Cyclotella atomus</name>
    <dbReference type="NCBI Taxonomy" id="382360"/>
    <lineage>
        <taxon>Eukaryota</taxon>
        <taxon>Sar</taxon>
        <taxon>Stramenopiles</taxon>
        <taxon>Ochrophyta</taxon>
        <taxon>Bacillariophyta</taxon>
        <taxon>Coscinodiscophyceae</taxon>
        <taxon>Thalassiosirophycidae</taxon>
        <taxon>Stephanodiscales</taxon>
        <taxon>Stephanodiscaceae</taxon>
        <taxon>Cyclotella</taxon>
    </lineage>
</organism>
<accession>A0ABD3N3C9</accession>
<keyword evidence="8" id="KW-1185">Reference proteome</keyword>
<dbReference type="Pfam" id="PF05198">
    <property type="entry name" value="IF3_N"/>
    <property type="match status" value="1"/>
</dbReference>
<dbReference type="GO" id="GO:0005737">
    <property type="term" value="C:cytoplasm"/>
    <property type="evidence" value="ECO:0007669"/>
    <property type="project" value="UniProtKB-ARBA"/>
</dbReference>
<evidence type="ECO:0000256" key="4">
    <source>
        <dbReference type="SAM" id="MobiDB-lite"/>
    </source>
</evidence>
<proteinExistence type="inferred from homology"/>
<evidence type="ECO:0000256" key="3">
    <source>
        <dbReference type="ARBA" id="ARBA00022917"/>
    </source>
</evidence>
<evidence type="ECO:0000256" key="1">
    <source>
        <dbReference type="ARBA" id="ARBA00005439"/>
    </source>
</evidence>
<dbReference type="SUPFAM" id="SSF54364">
    <property type="entry name" value="Translation initiation factor IF3, N-terminal domain"/>
    <property type="match status" value="1"/>
</dbReference>
<dbReference type="GO" id="GO:0003743">
    <property type="term" value="F:translation initiation factor activity"/>
    <property type="evidence" value="ECO:0007669"/>
    <property type="project" value="UniProtKB-KW"/>
</dbReference>
<dbReference type="PANTHER" id="PTHR10938">
    <property type="entry name" value="TRANSLATION INITIATION FACTOR IF-3"/>
    <property type="match status" value="1"/>
</dbReference>
<feature type="domain" description="Translation initiation factor 3 C-terminal" evidence="5">
    <location>
        <begin position="169"/>
        <end position="240"/>
    </location>
</feature>
<name>A0ABD3N3C9_9STRA</name>
<dbReference type="EMBL" id="JALLPJ020001307">
    <property type="protein sequence ID" value="KAL3770590.1"/>
    <property type="molecule type" value="Genomic_DNA"/>
</dbReference>
<dbReference type="InterPro" id="IPR001288">
    <property type="entry name" value="Translation_initiation_fac_3"/>
</dbReference>
<dbReference type="SUPFAM" id="SSF55200">
    <property type="entry name" value="Translation initiation factor IF3, C-terminal domain"/>
    <property type="match status" value="1"/>
</dbReference>
<comment type="similarity">
    <text evidence="1">Belongs to the IF-3 family.</text>
</comment>
<feature type="region of interest" description="Disordered" evidence="4">
    <location>
        <begin position="83"/>
        <end position="105"/>
    </location>
</feature>
<dbReference type="AlphaFoldDB" id="A0ABD3N3C9"/>
<evidence type="ECO:0008006" key="9">
    <source>
        <dbReference type="Google" id="ProtNLM"/>
    </source>
</evidence>
<dbReference type="Proteomes" id="UP001530400">
    <property type="component" value="Unassembled WGS sequence"/>
</dbReference>
<dbReference type="InterPro" id="IPR019814">
    <property type="entry name" value="Translation_initiation_fac_3_N"/>
</dbReference>
<dbReference type="InterPro" id="IPR036787">
    <property type="entry name" value="T_IF-3_N_sf"/>
</dbReference>
<evidence type="ECO:0000256" key="2">
    <source>
        <dbReference type="ARBA" id="ARBA00022540"/>
    </source>
</evidence>
<sequence length="258" mass="28957">MSPFNLIASSLHRDLPTHIHDSTALRVRRLATNRKGSKSKKDDNAPLLNEHLIAELLQKKQRSGEDITADTFEVRLIVDLGRTGKHRGADGDEEEKQEETTPPTTQIVTINEAISIAHKHSLDLMEVSLKGEPPVIKALDFDKFLYHQKRKESKSKSKDGGGSISDKPVKEFKFRAGIADHDLQRKATNMINYLTKGHAVRVTLTARQRMLKEDTDAINTTLDRVKELVGDKAVEVRGMKSNERGSYGNLLLHPNLKK</sequence>
<feature type="domain" description="Translation initiation factor 3 N-terminal" evidence="6">
    <location>
        <begin position="106"/>
        <end position="154"/>
    </location>
</feature>
<evidence type="ECO:0000313" key="7">
    <source>
        <dbReference type="EMBL" id="KAL3770590.1"/>
    </source>
</evidence>
<comment type="caution">
    <text evidence="7">The sequence shown here is derived from an EMBL/GenBank/DDBJ whole genome shotgun (WGS) entry which is preliminary data.</text>
</comment>